<dbReference type="AlphaFoldDB" id="A0A815EVE3"/>
<dbReference type="EMBL" id="CAJNOG010000619">
    <property type="protein sequence ID" value="CAF1317178.1"/>
    <property type="molecule type" value="Genomic_DNA"/>
</dbReference>
<evidence type="ECO:0000313" key="3">
    <source>
        <dbReference type="EMBL" id="CAF3554321.1"/>
    </source>
</evidence>
<sequence>MAIQASSLATVVITRAYQRRLPRKKPQFVNFSPPPLDLTFEEYQAYIDRQSTSPSILTTFTDNYHNTTTTNFTLKTDIIMNNTSSSLLNSTTLSDVQNITMNHYTNKSSIKRHLDSIILFIQQQESYIWKYILYFTFICVLIIVLRTLIRHLSACYRTFRIERYHKQIQDNCKSLKYLTVPIDIGIDKNNNKPENNNSYLTLASNQISLAGSITAFLRD</sequence>
<keyword evidence="1" id="KW-0812">Transmembrane</keyword>
<dbReference type="EMBL" id="CAJOAZ010000151">
    <property type="protein sequence ID" value="CAF3554321.1"/>
    <property type="molecule type" value="Genomic_DNA"/>
</dbReference>
<gene>
    <name evidence="2" type="ORF">JYZ213_LOCUS33194</name>
    <name evidence="3" type="ORF">OXD698_LOCUS4091</name>
</gene>
<keyword evidence="1" id="KW-1133">Transmembrane helix</keyword>
<name>A0A815EVE3_9BILA</name>
<feature type="transmembrane region" description="Helical" evidence="1">
    <location>
        <begin position="131"/>
        <end position="149"/>
    </location>
</feature>
<accession>A0A815EVE3</accession>
<comment type="caution">
    <text evidence="2">The sequence shown here is derived from an EMBL/GenBank/DDBJ whole genome shotgun (WGS) entry which is preliminary data.</text>
</comment>
<keyword evidence="1" id="KW-0472">Membrane</keyword>
<evidence type="ECO:0000256" key="1">
    <source>
        <dbReference type="SAM" id="Phobius"/>
    </source>
</evidence>
<evidence type="ECO:0000313" key="4">
    <source>
        <dbReference type="Proteomes" id="UP000663845"/>
    </source>
</evidence>
<dbReference type="Proteomes" id="UP000663845">
    <property type="component" value="Unassembled WGS sequence"/>
</dbReference>
<reference evidence="2" key="1">
    <citation type="submission" date="2021-02" db="EMBL/GenBank/DDBJ databases">
        <authorList>
            <person name="Nowell W R."/>
        </authorList>
    </citation>
    <scope>NUCLEOTIDE SEQUENCE</scope>
</reference>
<dbReference type="Proteomes" id="UP000663844">
    <property type="component" value="Unassembled WGS sequence"/>
</dbReference>
<evidence type="ECO:0000313" key="2">
    <source>
        <dbReference type="EMBL" id="CAF1317178.1"/>
    </source>
</evidence>
<protein>
    <submittedName>
        <fullName evidence="2">Uncharacterized protein</fullName>
    </submittedName>
</protein>
<proteinExistence type="predicted"/>
<organism evidence="2 4">
    <name type="scientific">Adineta steineri</name>
    <dbReference type="NCBI Taxonomy" id="433720"/>
    <lineage>
        <taxon>Eukaryota</taxon>
        <taxon>Metazoa</taxon>
        <taxon>Spiralia</taxon>
        <taxon>Gnathifera</taxon>
        <taxon>Rotifera</taxon>
        <taxon>Eurotatoria</taxon>
        <taxon>Bdelloidea</taxon>
        <taxon>Adinetida</taxon>
        <taxon>Adinetidae</taxon>
        <taxon>Adineta</taxon>
    </lineage>
</organism>